<organism evidence="2 3">
    <name type="scientific">Kroppenstedtia sanguinis</name>
    <dbReference type="NCBI Taxonomy" id="1380684"/>
    <lineage>
        <taxon>Bacteria</taxon>
        <taxon>Bacillati</taxon>
        <taxon>Bacillota</taxon>
        <taxon>Bacilli</taxon>
        <taxon>Bacillales</taxon>
        <taxon>Thermoactinomycetaceae</taxon>
        <taxon>Kroppenstedtia</taxon>
    </lineage>
</organism>
<dbReference type="Pfam" id="PF02583">
    <property type="entry name" value="Trns_repr_metal"/>
    <property type="match status" value="1"/>
</dbReference>
<keyword evidence="3" id="KW-1185">Reference proteome</keyword>
<evidence type="ECO:0000313" key="2">
    <source>
        <dbReference type="EMBL" id="MFD1426033.1"/>
    </source>
</evidence>
<dbReference type="EMBL" id="JBHTNU010000002">
    <property type="protein sequence ID" value="MFD1426033.1"/>
    <property type="molecule type" value="Genomic_DNA"/>
</dbReference>
<dbReference type="PANTHER" id="PTHR33677:SF3">
    <property type="entry name" value="COPPER-SENSING TRANSCRIPTIONAL REPRESSOR RICR"/>
    <property type="match status" value="1"/>
</dbReference>
<dbReference type="CDD" id="cd10152">
    <property type="entry name" value="SaCsoR-like_DUF156"/>
    <property type="match status" value="1"/>
</dbReference>
<feature type="region of interest" description="Disordered" evidence="1">
    <location>
        <begin position="1"/>
        <end position="27"/>
    </location>
</feature>
<dbReference type="PANTHER" id="PTHR33677">
    <property type="entry name" value="TRANSCRIPTIONAL REPRESSOR FRMR-RELATED"/>
    <property type="match status" value="1"/>
</dbReference>
<dbReference type="Proteomes" id="UP001597282">
    <property type="component" value="Unassembled WGS sequence"/>
</dbReference>
<gene>
    <name evidence="2" type="ORF">ACFQ4Y_03665</name>
</gene>
<name>A0ABW4C7E0_9BACL</name>
<dbReference type="InterPro" id="IPR003735">
    <property type="entry name" value="Metal_Tscrpt_repr"/>
</dbReference>
<comment type="caution">
    <text evidence="2">The sequence shown here is derived from an EMBL/GenBank/DDBJ whole genome shotgun (WGS) entry which is preliminary data.</text>
</comment>
<reference evidence="3" key="1">
    <citation type="journal article" date="2019" name="Int. J. Syst. Evol. Microbiol.">
        <title>The Global Catalogue of Microorganisms (GCM) 10K type strain sequencing project: providing services to taxonomists for standard genome sequencing and annotation.</title>
        <authorList>
            <consortium name="The Broad Institute Genomics Platform"/>
            <consortium name="The Broad Institute Genome Sequencing Center for Infectious Disease"/>
            <person name="Wu L."/>
            <person name="Ma J."/>
        </authorList>
    </citation>
    <scope>NUCLEOTIDE SEQUENCE [LARGE SCALE GENOMIC DNA]</scope>
    <source>
        <strain evidence="3">S1</strain>
    </source>
</reference>
<feature type="compositionally biased region" description="Basic and acidic residues" evidence="1">
    <location>
        <begin position="1"/>
        <end position="17"/>
    </location>
</feature>
<sequence length="106" mass="11869">MGKADEGTGETHEEKISHHSNGVKSDLTSRLNQIEGQIQDVRRLIENNTYCDDVLTEIAAVQSALNSVSRILLEGHMKSCVVERICAGEDEVIDELMITVRRMMKK</sequence>
<protein>
    <submittedName>
        <fullName evidence="2">Metal-sensitive transcriptional regulator</fullName>
    </submittedName>
</protein>
<dbReference type="Gene3D" id="1.20.58.1000">
    <property type="entry name" value="Metal-sensitive repressor, helix protomer"/>
    <property type="match status" value="1"/>
</dbReference>
<dbReference type="InterPro" id="IPR038390">
    <property type="entry name" value="Metal_Tscrpt_repr_sf"/>
</dbReference>
<evidence type="ECO:0000313" key="3">
    <source>
        <dbReference type="Proteomes" id="UP001597282"/>
    </source>
</evidence>
<accession>A0ABW4C7E0</accession>
<proteinExistence type="predicted"/>
<dbReference type="RefSeq" id="WP_380163096.1">
    <property type="nucleotide sequence ID" value="NZ_JBHTNU010000002.1"/>
</dbReference>
<evidence type="ECO:0000256" key="1">
    <source>
        <dbReference type="SAM" id="MobiDB-lite"/>
    </source>
</evidence>